<evidence type="ECO:0000313" key="2">
    <source>
        <dbReference type="Proteomes" id="UP001177140"/>
    </source>
</evidence>
<comment type="caution">
    <text evidence="1">The sequence shown here is derived from an EMBL/GenBank/DDBJ whole genome shotgun (WGS) entry which is preliminary data.</text>
</comment>
<proteinExistence type="predicted"/>
<feature type="non-terminal residue" evidence="1">
    <location>
        <position position="66"/>
    </location>
</feature>
<protein>
    <submittedName>
        <fullName evidence="1">Uncharacterized protein</fullName>
    </submittedName>
</protein>
<keyword evidence="2" id="KW-1185">Reference proteome</keyword>
<reference evidence="1" key="1">
    <citation type="submission" date="2022-03" db="EMBL/GenBank/DDBJ databases">
        <title>A functionally conserved STORR gene fusion in Papaver species that diverged 16.8 million years ago.</title>
        <authorList>
            <person name="Catania T."/>
        </authorList>
    </citation>
    <scope>NUCLEOTIDE SEQUENCE</scope>
    <source>
        <strain evidence="1">S-191538</strain>
    </source>
</reference>
<name>A0AA41VX76_PAPNU</name>
<dbReference type="EMBL" id="JAJJMA010309869">
    <property type="protein sequence ID" value="MCL7048910.1"/>
    <property type="molecule type" value="Genomic_DNA"/>
</dbReference>
<organism evidence="1 2">
    <name type="scientific">Papaver nudicaule</name>
    <name type="common">Iceland poppy</name>
    <dbReference type="NCBI Taxonomy" id="74823"/>
    <lineage>
        <taxon>Eukaryota</taxon>
        <taxon>Viridiplantae</taxon>
        <taxon>Streptophyta</taxon>
        <taxon>Embryophyta</taxon>
        <taxon>Tracheophyta</taxon>
        <taxon>Spermatophyta</taxon>
        <taxon>Magnoliopsida</taxon>
        <taxon>Ranunculales</taxon>
        <taxon>Papaveraceae</taxon>
        <taxon>Papaveroideae</taxon>
        <taxon>Papaver</taxon>
    </lineage>
</organism>
<accession>A0AA41VX76</accession>
<dbReference type="Proteomes" id="UP001177140">
    <property type="component" value="Unassembled WGS sequence"/>
</dbReference>
<feature type="non-terminal residue" evidence="1">
    <location>
        <position position="1"/>
    </location>
</feature>
<sequence length="66" mass="7680">GSSDILESHQPLEFYHLQLMKLSVELSRDTMRTIFHMLKGSPNIESLYLRSEQDSSDTLVYPFCDE</sequence>
<gene>
    <name evidence="1" type="ORF">MKW94_008613</name>
</gene>
<evidence type="ECO:0000313" key="1">
    <source>
        <dbReference type="EMBL" id="MCL7048910.1"/>
    </source>
</evidence>
<dbReference type="AlphaFoldDB" id="A0AA41VX76"/>